<protein>
    <submittedName>
        <fullName evidence="2">Glycosyl hydrolase</fullName>
    </submittedName>
</protein>
<feature type="non-terminal residue" evidence="2">
    <location>
        <position position="1"/>
    </location>
</feature>
<proteinExistence type="predicted"/>
<dbReference type="InterPro" id="IPR011613">
    <property type="entry name" value="GH15-like"/>
</dbReference>
<dbReference type="GO" id="GO:0004553">
    <property type="term" value="F:hydrolase activity, hydrolyzing O-glycosyl compounds"/>
    <property type="evidence" value="ECO:0007669"/>
    <property type="project" value="UniProtKB-ARBA"/>
</dbReference>
<evidence type="ECO:0000259" key="1">
    <source>
        <dbReference type="Pfam" id="PF00723"/>
    </source>
</evidence>
<dbReference type="SUPFAM" id="SSF48208">
    <property type="entry name" value="Six-hairpin glycosidases"/>
    <property type="match status" value="1"/>
</dbReference>
<dbReference type="InterPro" id="IPR008928">
    <property type="entry name" value="6-hairpin_glycosidase_sf"/>
</dbReference>
<sequence>TGAVVAAPTFSLPEAIGGRRNWDYRFTWVRDTSFTVYALIRLGLVDEAEAYMGFMERCFASANPDGSLQIMYGLRGEKELTEQELPHLSGYRCSKPVRIGNGAYDHLQLDIYGELLDAAYLFNKFGPPISYDMWCSLRKLVNYVCDHWNTPDMSIWEVRSQEQHFTYSKVMCWVAVDRGLRLSEKRVLPCPDRDRWFKVRDEIYEQIQERAYNKELKCFVQSFESFDVLDAAVLIMPLVFFCSPTDPRLLNTIERVLLPPEKGGLTANNLVYRCAPCRLTVCMWHGSFTMCCFWLIEALTRAGNYRRDLLMRALVMFQQMLDYGNHLSLFSEEIAQGGELLGNFPQAFSHIAVISTAFNLDRALRQKRL</sequence>
<feature type="domain" description="GH15-like" evidence="1">
    <location>
        <begin position="1"/>
        <end position="357"/>
    </location>
</feature>
<dbReference type="GO" id="GO:0005975">
    <property type="term" value="P:carbohydrate metabolic process"/>
    <property type="evidence" value="ECO:0007669"/>
    <property type="project" value="InterPro"/>
</dbReference>
<evidence type="ECO:0000313" key="3">
    <source>
        <dbReference type="Proteomes" id="UP000271241"/>
    </source>
</evidence>
<dbReference type="Proteomes" id="UP000271241">
    <property type="component" value="Unassembled WGS sequence"/>
</dbReference>
<dbReference type="PANTHER" id="PTHR31616">
    <property type="entry name" value="TREHALASE"/>
    <property type="match status" value="1"/>
</dbReference>
<dbReference type="OrthoDB" id="406733at2759"/>
<reference evidence="3" key="1">
    <citation type="journal article" date="2018" name="Nat. Microbiol.">
        <title>Leveraging single-cell genomics to expand the fungal tree of life.</title>
        <authorList>
            <person name="Ahrendt S.R."/>
            <person name="Quandt C.A."/>
            <person name="Ciobanu D."/>
            <person name="Clum A."/>
            <person name="Salamov A."/>
            <person name="Andreopoulos B."/>
            <person name="Cheng J.F."/>
            <person name="Woyke T."/>
            <person name="Pelin A."/>
            <person name="Henrissat B."/>
            <person name="Reynolds N.K."/>
            <person name="Benny G.L."/>
            <person name="Smith M.E."/>
            <person name="James T.Y."/>
            <person name="Grigoriev I.V."/>
        </authorList>
    </citation>
    <scope>NUCLEOTIDE SEQUENCE [LARGE SCALE GENOMIC DNA]</scope>
    <source>
        <strain evidence="3">RSA 1356</strain>
    </source>
</reference>
<dbReference type="InterPro" id="IPR012341">
    <property type="entry name" value="6hp_glycosidase-like_sf"/>
</dbReference>
<organism evidence="2 3">
    <name type="scientific">Thamnocephalis sphaerospora</name>
    <dbReference type="NCBI Taxonomy" id="78915"/>
    <lineage>
        <taxon>Eukaryota</taxon>
        <taxon>Fungi</taxon>
        <taxon>Fungi incertae sedis</taxon>
        <taxon>Zoopagomycota</taxon>
        <taxon>Zoopagomycotina</taxon>
        <taxon>Zoopagomycetes</taxon>
        <taxon>Zoopagales</taxon>
        <taxon>Sigmoideomycetaceae</taxon>
        <taxon>Thamnocephalis</taxon>
    </lineage>
</organism>
<dbReference type="EMBL" id="KZ993402">
    <property type="protein sequence ID" value="RKP04866.1"/>
    <property type="molecule type" value="Genomic_DNA"/>
</dbReference>
<accession>A0A4P9XGU4</accession>
<dbReference type="STRING" id="78915.A0A4P9XGU4"/>
<dbReference type="Gene3D" id="1.50.10.10">
    <property type="match status" value="1"/>
</dbReference>
<evidence type="ECO:0000313" key="2">
    <source>
        <dbReference type="EMBL" id="RKP04866.1"/>
    </source>
</evidence>
<keyword evidence="2" id="KW-0378">Hydrolase</keyword>
<dbReference type="AlphaFoldDB" id="A0A4P9XGU4"/>
<dbReference type="Pfam" id="PF00723">
    <property type="entry name" value="Glyco_hydro_15"/>
    <property type="match status" value="1"/>
</dbReference>
<gene>
    <name evidence="2" type="ORF">THASP1DRAFT_20578</name>
</gene>
<name>A0A4P9XGU4_9FUNG</name>
<dbReference type="PANTHER" id="PTHR31616:SF0">
    <property type="entry name" value="GLUCAN 1,4-ALPHA-GLUCOSIDASE"/>
    <property type="match status" value="1"/>
</dbReference>
<keyword evidence="3" id="KW-1185">Reference proteome</keyword>